<name>A0A517VB00_9PLAN</name>
<dbReference type="AlphaFoldDB" id="A0A517VB00"/>
<evidence type="ECO:0000313" key="1">
    <source>
        <dbReference type="EMBL" id="QDT90183.1"/>
    </source>
</evidence>
<evidence type="ECO:0000313" key="2">
    <source>
        <dbReference type="Proteomes" id="UP000316855"/>
    </source>
</evidence>
<dbReference type="EMBL" id="CP036343">
    <property type="protein sequence ID" value="QDT90183.1"/>
    <property type="molecule type" value="Genomic_DNA"/>
</dbReference>
<gene>
    <name evidence="1" type="ORF">Pan161_18330</name>
</gene>
<protein>
    <submittedName>
        <fullName evidence="1">Uncharacterized protein</fullName>
    </submittedName>
</protein>
<accession>A0A517VB00</accession>
<dbReference type="Proteomes" id="UP000316855">
    <property type="component" value="Chromosome"/>
</dbReference>
<dbReference type="KEGG" id="gax:Pan161_18330"/>
<organism evidence="1 2">
    <name type="scientific">Gimesia algae</name>
    <dbReference type="NCBI Taxonomy" id="2527971"/>
    <lineage>
        <taxon>Bacteria</taxon>
        <taxon>Pseudomonadati</taxon>
        <taxon>Planctomycetota</taxon>
        <taxon>Planctomycetia</taxon>
        <taxon>Planctomycetales</taxon>
        <taxon>Planctomycetaceae</taxon>
        <taxon>Gimesia</taxon>
    </lineage>
</organism>
<proteinExistence type="predicted"/>
<sequence>MISLPARRTARIDPIAALRHDQEDPTLSLAVRFVEKPPFTYFGMALYVPRNGALQQSGIVGVMTDLTRVFYGASSQGIFDE</sequence>
<reference evidence="1 2" key="1">
    <citation type="submission" date="2019-02" db="EMBL/GenBank/DDBJ databases">
        <title>Deep-cultivation of Planctomycetes and their phenomic and genomic characterization uncovers novel biology.</title>
        <authorList>
            <person name="Wiegand S."/>
            <person name="Jogler M."/>
            <person name="Boedeker C."/>
            <person name="Pinto D."/>
            <person name="Vollmers J."/>
            <person name="Rivas-Marin E."/>
            <person name="Kohn T."/>
            <person name="Peeters S.H."/>
            <person name="Heuer A."/>
            <person name="Rast P."/>
            <person name="Oberbeckmann S."/>
            <person name="Bunk B."/>
            <person name="Jeske O."/>
            <person name="Meyerdierks A."/>
            <person name="Storesund J.E."/>
            <person name="Kallscheuer N."/>
            <person name="Luecker S."/>
            <person name="Lage O.M."/>
            <person name="Pohl T."/>
            <person name="Merkel B.J."/>
            <person name="Hornburger P."/>
            <person name="Mueller R.-W."/>
            <person name="Bruemmer F."/>
            <person name="Labrenz M."/>
            <person name="Spormann A.M."/>
            <person name="Op den Camp H."/>
            <person name="Overmann J."/>
            <person name="Amann R."/>
            <person name="Jetten M.S.M."/>
            <person name="Mascher T."/>
            <person name="Medema M.H."/>
            <person name="Devos D.P."/>
            <person name="Kaster A.-K."/>
            <person name="Ovreas L."/>
            <person name="Rohde M."/>
            <person name="Galperin M.Y."/>
            <person name="Jogler C."/>
        </authorList>
    </citation>
    <scope>NUCLEOTIDE SEQUENCE [LARGE SCALE GENOMIC DNA]</scope>
    <source>
        <strain evidence="1 2">Pan161</strain>
    </source>
</reference>
<keyword evidence="2" id="KW-1185">Reference proteome</keyword>